<keyword evidence="2" id="KW-0560">Oxidoreductase</keyword>
<name>A0ABV9EXB2_9SPHN</name>
<comment type="similarity">
    <text evidence="1">Belongs to the short-chain dehydrogenases/reductases (SDR) family.</text>
</comment>
<dbReference type="PANTHER" id="PTHR43008">
    <property type="entry name" value="BENZIL REDUCTASE"/>
    <property type="match status" value="1"/>
</dbReference>
<sequence length="254" mass="26466">MSRTIVVTGAASGIGAATRDRLKHGGHHVIGVDLRNSDIDADLGTAAGRDHMVAEISRLAPEGIDGVLAGAGISAQDRDAQTIAINYFGAVATLEGLRPLLAKSPRPRAVAICSTAAMLPNNPKVVELCLAGDEGGALDAMNAEPGNAYATSKNALSRWVRRAAATPEWGGAGILLNGIGPGVVKTPMTEPLFGEPEMMKLIAQSNPIAVKDYAPPEEIAELIDFLLGMENQYLLGQIIFIDGGSDAILRPQQV</sequence>
<evidence type="ECO:0000313" key="3">
    <source>
        <dbReference type="EMBL" id="MFC4593135.1"/>
    </source>
</evidence>
<dbReference type="PANTHER" id="PTHR43008:SF4">
    <property type="entry name" value="CHAIN DEHYDROGENASE, PUTATIVE (AFU_ORTHOLOGUE AFUA_4G08710)-RELATED"/>
    <property type="match status" value="1"/>
</dbReference>
<evidence type="ECO:0000313" key="4">
    <source>
        <dbReference type="Proteomes" id="UP001595957"/>
    </source>
</evidence>
<evidence type="ECO:0000256" key="1">
    <source>
        <dbReference type="ARBA" id="ARBA00006484"/>
    </source>
</evidence>
<dbReference type="RefSeq" id="WP_380802382.1">
    <property type="nucleotide sequence ID" value="NZ_JBHSFZ010000004.1"/>
</dbReference>
<dbReference type="SUPFAM" id="SSF51735">
    <property type="entry name" value="NAD(P)-binding Rossmann-fold domains"/>
    <property type="match status" value="1"/>
</dbReference>
<keyword evidence="4" id="KW-1185">Reference proteome</keyword>
<evidence type="ECO:0000256" key="2">
    <source>
        <dbReference type="ARBA" id="ARBA00023002"/>
    </source>
</evidence>
<dbReference type="Pfam" id="PF13561">
    <property type="entry name" value="adh_short_C2"/>
    <property type="match status" value="1"/>
</dbReference>
<dbReference type="PRINTS" id="PR00081">
    <property type="entry name" value="GDHRDH"/>
</dbReference>
<comment type="caution">
    <text evidence="3">The sequence shown here is derived from an EMBL/GenBank/DDBJ whole genome shotgun (WGS) entry which is preliminary data.</text>
</comment>
<dbReference type="InterPro" id="IPR036291">
    <property type="entry name" value="NAD(P)-bd_dom_sf"/>
</dbReference>
<organism evidence="3 4">
    <name type="scientific">Sphingobium tyrosinilyticum</name>
    <dbReference type="NCBI Taxonomy" id="2715436"/>
    <lineage>
        <taxon>Bacteria</taxon>
        <taxon>Pseudomonadati</taxon>
        <taxon>Pseudomonadota</taxon>
        <taxon>Alphaproteobacteria</taxon>
        <taxon>Sphingomonadales</taxon>
        <taxon>Sphingomonadaceae</taxon>
        <taxon>Sphingobium</taxon>
    </lineage>
</organism>
<protein>
    <submittedName>
        <fullName evidence="3">SDR family oxidoreductase</fullName>
    </submittedName>
</protein>
<dbReference type="Proteomes" id="UP001595957">
    <property type="component" value="Unassembled WGS sequence"/>
</dbReference>
<dbReference type="EMBL" id="JBHSFZ010000004">
    <property type="protein sequence ID" value="MFC4593135.1"/>
    <property type="molecule type" value="Genomic_DNA"/>
</dbReference>
<dbReference type="Pfam" id="PF00106">
    <property type="entry name" value="adh_short"/>
    <property type="match status" value="1"/>
</dbReference>
<accession>A0ABV9EXB2</accession>
<proteinExistence type="inferred from homology"/>
<dbReference type="InterPro" id="IPR002347">
    <property type="entry name" value="SDR_fam"/>
</dbReference>
<dbReference type="Gene3D" id="3.40.50.720">
    <property type="entry name" value="NAD(P)-binding Rossmann-like Domain"/>
    <property type="match status" value="1"/>
</dbReference>
<reference evidence="4" key="1">
    <citation type="journal article" date="2019" name="Int. J. Syst. Evol. Microbiol.">
        <title>The Global Catalogue of Microorganisms (GCM) 10K type strain sequencing project: providing services to taxonomists for standard genome sequencing and annotation.</title>
        <authorList>
            <consortium name="The Broad Institute Genomics Platform"/>
            <consortium name="The Broad Institute Genome Sequencing Center for Infectious Disease"/>
            <person name="Wu L."/>
            <person name="Ma J."/>
        </authorList>
    </citation>
    <scope>NUCLEOTIDE SEQUENCE [LARGE SCALE GENOMIC DNA]</scope>
    <source>
        <strain evidence="4">NBRC 103632</strain>
    </source>
</reference>
<gene>
    <name evidence="3" type="ORF">ACFO3E_02850</name>
</gene>